<reference evidence="8" key="1">
    <citation type="submission" date="2022-02" db="EMBL/GenBank/DDBJ databases">
        <title>Polaribacter sp. MSW13, isolated from seawater.</title>
        <authorList>
            <person name="Kristyanto S."/>
            <person name="Jung J."/>
            <person name="Jeon C.O."/>
        </authorList>
    </citation>
    <scope>NUCLEOTIDE SEQUENCE</scope>
    <source>
        <strain evidence="8">MSW13</strain>
    </source>
</reference>
<dbReference type="GO" id="GO:0071555">
    <property type="term" value="P:cell wall organization"/>
    <property type="evidence" value="ECO:0007669"/>
    <property type="project" value="UniProtKB-KW"/>
</dbReference>
<dbReference type="InterPro" id="IPR015942">
    <property type="entry name" value="Asp/Glu/hydantoin_racemase"/>
</dbReference>
<keyword evidence="9" id="KW-1185">Reference proteome</keyword>
<organism evidence="8 9">
    <name type="scientific">Polaribacter marinus</name>
    <dbReference type="NCBI Taxonomy" id="2916838"/>
    <lineage>
        <taxon>Bacteria</taxon>
        <taxon>Pseudomonadati</taxon>
        <taxon>Bacteroidota</taxon>
        <taxon>Flavobacteriia</taxon>
        <taxon>Flavobacteriales</taxon>
        <taxon>Flavobacteriaceae</taxon>
    </lineage>
</organism>
<accession>A0A9X2AMJ9</accession>
<comment type="pathway">
    <text evidence="7">Cell wall biogenesis; peptidoglycan biosynthesis.</text>
</comment>
<dbReference type="FunFam" id="3.40.50.1860:FF:000001">
    <property type="entry name" value="Glutamate racemase"/>
    <property type="match status" value="1"/>
</dbReference>
<feature type="active site" description="Proton donor/acceptor" evidence="7">
    <location>
        <position position="75"/>
    </location>
</feature>
<dbReference type="InterPro" id="IPR001920">
    <property type="entry name" value="Asp/Glu_race"/>
</dbReference>
<evidence type="ECO:0000256" key="1">
    <source>
        <dbReference type="ARBA" id="ARBA00001602"/>
    </source>
</evidence>
<comment type="function">
    <text evidence="7">Provides the (R)-glutamate required for cell wall biosynthesis.</text>
</comment>
<dbReference type="Gene3D" id="3.40.50.1860">
    <property type="match status" value="2"/>
</dbReference>
<dbReference type="GO" id="GO:0009252">
    <property type="term" value="P:peptidoglycan biosynthetic process"/>
    <property type="evidence" value="ECO:0007669"/>
    <property type="project" value="UniProtKB-UniRule"/>
</dbReference>
<evidence type="ECO:0000313" key="8">
    <source>
        <dbReference type="EMBL" id="MCI2229019.1"/>
    </source>
</evidence>
<dbReference type="SUPFAM" id="SSF53681">
    <property type="entry name" value="Aspartate/glutamate racemase"/>
    <property type="match status" value="2"/>
</dbReference>
<name>A0A9X2AMJ9_9FLAO</name>
<protein>
    <recommendedName>
        <fullName evidence="2 7">Glutamate racemase</fullName>
        <ecNumber evidence="2 7">5.1.1.3</ecNumber>
    </recommendedName>
</protein>
<gene>
    <name evidence="7 8" type="primary">murI</name>
    <name evidence="8" type="ORF">MC378_07555</name>
</gene>
<evidence type="ECO:0000313" key="9">
    <source>
        <dbReference type="Proteomes" id="UP001139369"/>
    </source>
</evidence>
<dbReference type="PROSITE" id="PS00923">
    <property type="entry name" value="ASP_GLU_RACEMASE_1"/>
    <property type="match status" value="1"/>
</dbReference>
<evidence type="ECO:0000256" key="3">
    <source>
        <dbReference type="ARBA" id="ARBA00022960"/>
    </source>
</evidence>
<dbReference type="PANTHER" id="PTHR21198:SF3">
    <property type="entry name" value="GLUTAMATE RACEMASE"/>
    <property type="match status" value="1"/>
</dbReference>
<keyword evidence="5 7" id="KW-0413">Isomerase</keyword>
<comment type="catalytic activity">
    <reaction evidence="1 7">
        <text>L-glutamate = D-glutamate</text>
        <dbReference type="Rhea" id="RHEA:12813"/>
        <dbReference type="ChEBI" id="CHEBI:29985"/>
        <dbReference type="ChEBI" id="CHEBI:29986"/>
        <dbReference type="EC" id="5.1.1.3"/>
    </reaction>
</comment>
<feature type="binding site" evidence="7">
    <location>
        <begin position="186"/>
        <end position="187"/>
    </location>
    <ligand>
        <name>substrate</name>
    </ligand>
</feature>
<dbReference type="EMBL" id="JAKQYM010000004">
    <property type="protein sequence ID" value="MCI2229019.1"/>
    <property type="molecule type" value="Genomic_DNA"/>
</dbReference>
<evidence type="ECO:0000256" key="2">
    <source>
        <dbReference type="ARBA" id="ARBA00013090"/>
    </source>
</evidence>
<dbReference type="RefSeq" id="WP_242178147.1">
    <property type="nucleotide sequence ID" value="NZ_JAKQYM010000004.1"/>
</dbReference>
<dbReference type="GO" id="GO:0008360">
    <property type="term" value="P:regulation of cell shape"/>
    <property type="evidence" value="ECO:0007669"/>
    <property type="project" value="UniProtKB-KW"/>
</dbReference>
<dbReference type="HAMAP" id="MF_00258">
    <property type="entry name" value="Glu_racemase"/>
    <property type="match status" value="1"/>
</dbReference>
<dbReference type="InterPro" id="IPR018187">
    <property type="entry name" value="Asp/Glu_racemase_AS_1"/>
</dbReference>
<dbReference type="InterPro" id="IPR033134">
    <property type="entry name" value="Asp/Glu_racemase_AS_2"/>
</dbReference>
<dbReference type="Proteomes" id="UP001139369">
    <property type="component" value="Unassembled WGS sequence"/>
</dbReference>
<dbReference type="NCBIfam" id="TIGR00067">
    <property type="entry name" value="glut_race"/>
    <property type="match status" value="1"/>
</dbReference>
<feature type="binding site" evidence="7">
    <location>
        <begin position="76"/>
        <end position="77"/>
    </location>
    <ligand>
        <name>substrate</name>
    </ligand>
</feature>
<comment type="similarity">
    <text evidence="7">Belongs to the aspartate/glutamate racemases family.</text>
</comment>
<evidence type="ECO:0000256" key="6">
    <source>
        <dbReference type="ARBA" id="ARBA00023316"/>
    </source>
</evidence>
<keyword evidence="6 7" id="KW-0961">Cell wall biogenesis/degradation</keyword>
<feature type="active site" description="Proton donor/acceptor" evidence="7">
    <location>
        <position position="185"/>
    </location>
</feature>
<comment type="caution">
    <text evidence="8">The sequence shown here is derived from an EMBL/GenBank/DDBJ whole genome shotgun (WGS) entry which is preliminary data.</text>
</comment>
<evidence type="ECO:0000256" key="7">
    <source>
        <dbReference type="HAMAP-Rule" id="MF_00258"/>
    </source>
</evidence>
<feature type="binding site" evidence="7">
    <location>
        <begin position="12"/>
        <end position="13"/>
    </location>
    <ligand>
        <name>substrate</name>
    </ligand>
</feature>
<dbReference type="PANTHER" id="PTHR21198">
    <property type="entry name" value="GLUTAMATE RACEMASE"/>
    <property type="match status" value="1"/>
</dbReference>
<evidence type="ECO:0000256" key="5">
    <source>
        <dbReference type="ARBA" id="ARBA00023235"/>
    </source>
</evidence>
<dbReference type="AlphaFoldDB" id="A0A9X2AMJ9"/>
<feature type="binding site" evidence="7">
    <location>
        <begin position="44"/>
        <end position="45"/>
    </location>
    <ligand>
        <name>substrate</name>
    </ligand>
</feature>
<proteinExistence type="inferred from homology"/>
<evidence type="ECO:0000256" key="4">
    <source>
        <dbReference type="ARBA" id="ARBA00022984"/>
    </source>
</evidence>
<dbReference type="InterPro" id="IPR004391">
    <property type="entry name" value="Glu_race"/>
</dbReference>
<dbReference type="Pfam" id="PF01177">
    <property type="entry name" value="Asp_Glu_race"/>
    <property type="match status" value="1"/>
</dbReference>
<keyword evidence="4 7" id="KW-0573">Peptidoglycan synthesis</keyword>
<sequence length="264" mass="29381">MESNNLPIGVFDSGVGGTSIWKEIASLLPNENIIYLSDSKNAPYGEKSKQEIIDLSIKNTEFLLKLNCKIIVVACNTATTNAIKVLREKYTQPFIGIEPAIKSAALKTKTNTIGILATKGTLNSELFEKTSNSLGHRISIIEKVGKGLVELIEKGKLHSNEMTNLLSSYIKPMLQNNVDCLVLGCTHYPYLISQIREIVGDTVQIIDSGEAVAKQTKNILTKYKLLNKSKQESFHQFYINKEKDVLEMLVSKKSKSINIIEKDF</sequence>
<dbReference type="EC" id="5.1.1.3" evidence="2 7"/>
<dbReference type="GO" id="GO:0008881">
    <property type="term" value="F:glutamate racemase activity"/>
    <property type="evidence" value="ECO:0007669"/>
    <property type="project" value="UniProtKB-UniRule"/>
</dbReference>
<dbReference type="PROSITE" id="PS00924">
    <property type="entry name" value="ASP_GLU_RACEMASE_2"/>
    <property type="match status" value="1"/>
</dbReference>
<keyword evidence="3 7" id="KW-0133">Cell shape</keyword>